<dbReference type="Proteomes" id="UP000183758">
    <property type="component" value="Unassembled WGS sequence"/>
</dbReference>
<feature type="transmembrane region" description="Helical" evidence="5">
    <location>
        <begin position="133"/>
        <end position="152"/>
    </location>
</feature>
<dbReference type="GO" id="GO:0016020">
    <property type="term" value="C:membrane"/>
    <property type="evidence" value="ECO:0007669"/>
    <property type="project" value="UniProtKB-SubCell"/>
</dbReference>
<evidence type="ECO:0000313" key="8">
    <source>
        <dbReference type="Proteomes" id="UP000183758"/>
    </source>
</evidence>
<evidence type="ECO:0000256" key="4">
    <source>
        <dbReference type="ARBA" id="ARBA00023136"/>
    </source>
</evidence>
<comment type="subcellular location">
    <subcellularLocation>
        <location evidence="1">Membrane</location>
        <topology evidence="1">Multi-pass membrane protein</topology>
    </subcellularLocation>
</comment>
<organism evidence="7 8">
    <name type="scientific">Candidatus Roizmanbacteria bacterium CG2_30_33_16</name>
    <dbReference type="NCBI Taxonomy" id="1805340"/>
    <lineage>
        <taxon>Bacteria</taxon>
        <taxon>Candidatus Roizmaniibacteriota</taxon>
    </lineage>
</organism>
<evidence type="ECO:0000256" key="2">
    <source>
        <dbReference type="ARBA" id="ARBA00022692"/>
    </source>
</evidence>
<dbReference type="EMBL" id="MNZM01000115">
    <property type="protein sequence ID" value="OIP82381.1"/>
    <property type="molecule type" value="Genomic_DNA"/>
</dbReference>
<keyword evidence="4 5" id="KW-0472">Membrane</keyword>
<evidence type="ECO:0000313" key="7">
    <source>
        <dbReference type="EMBL" id="OIP82381.1"/>
    </source>
</evidence>
<comment type="caution">
    <text evidence="7">The sequence shown here is derived from an EMBL/GenBank/DDBJ whole genome shotgun (WGS) entry which is preliminary data.</text>
</comment>
<reference evidence="7 8" key="1">
    <citation type="journal article" date="2016" name="Environ. Microbiol.">
        <title>Genomic resolution of a cold subsurface aquifer community provides metabolic insights for novel microbes adapted to high CO concentrations.</title>
        <authorList>
            <person name="Probst A.J."/>
            <person name="Castelle C.J."/>
            <person name="Singh A."/>
            <person name="Brown C.T."/>
            <person name="Anantharaman K."/>
            <person name="Sharon I."/>
            <person name="Hug L.A."/>
            <person name="Burstein D."/>
            <person name="Emerson J.B."/>
            <person name="Thomas B.C."/>
            <person name="Banfield J.F."/>
        </authorList>
    </citation>
    <scope>NUCLEOTIDE SEQUENCE [LARGE SCALE GENOMIC DNA]</scope>
    <source>
        <strain evidence="7">CG2_30_33_16</strain>
    </source>
</reference>
<keyword evidence="3 5" id="KW-1133">Transmembrane helix</keyword>
<dbReference type="Pfam" id="PF04932">
    <property type="entry name" value="Wzy_C"/>
    <property type="match status" value="1"/>
</dbReference>
<feature type="transmembrane region" description="Helical" evidence="5">
    <location>
        <begin position="43"/>
        <end position="63"/>
    </location>
</feature>
<feature type="transmembrane region" description="Helical" evidence="5">
    <location>
        <begin position="255"/>
        <end position="273"/>
    </location>
</feature>
<evidence type="ECO:0000256" key="5">
    <source>
        <dbReference type="SAM" id="Phobius"/>
    </source>
</evidence>
<sequence length="501" mass="57761">MKKLIKWLKWIDKNLIKIFISLFIFLSPLYPKLRISNVNYTYISIRMEDFFIAVLLIVFLIQFIRKKVQIDPKYLLLFIAFWVAGFISVAIGHLILKTIVIRHLGILHMLRRVEYMSIFFIAWSSIKNKKDFFYYLSLILLTVLIANIYGVGQKFLGWPAVQTMNPEYSKGYLLFLTPEARISSTFGGHYDLAAWTVFLMPIILGFYFFRQKIPYLLLFIFSIFILILTASRASFGAYLATIFPMLIFFKKPKTLIIILAFTLLFTFTSKNLTSRISRTFQVKQIFINQETGQVVIPQTISSKEVPAGSLYLQINKPVNYDPATIANDQGLANSKILEDLRNEASKEGRILTKLEEDILLASISATLRPISTIVSDISFATRIQIEWPRAIHAFLKHPIFGVGPSALTEATDSDYLRWLGEFGLVGTLLFIYILITIFKELLIFAKKTKQSERYLYATFLFGFVSLLITATYFDIFEASKVAFQFWMMTGIFIGYSKLKKI</sequence>
<feature type="transmembrane region" description="Helical" evidence="5">
    <location>
        <begin position="454"/>
        <end position="475"/>
    </location>
</feature>
<protein>
    <recommendedName>
        <fullName evidence="6">O-antigen ligase-related domain-containing protein</fullName>
    </recommendedName>
</protein>
<dbReference type="AlphaFoldDB" id="A0A1J5HAU4"/>
<gene>
    <name evidence="7" type="ORF">AUK04_04795</name>
</gene>
<proteinExistence type="predicted"/>
<accession>A0A1J5HAU4</accession>
<evidence type="ECO:0000256" key="1">
    <source>
        <dbReference type="ARBA" id="ARBA00004141"/>
    </source>
</evidence>
<evidence type="ECO:0000256" key="3">
    <source>
        <dbReference type="ARBA" id="ARBA00022989"/>
    </source>
</evidence>
<evidence type="ECO:0000259" key="6">
    <source>
        <dbReference type="Pfam" id="PF04932"/>
    </source>
</evidence>
<name>A0A1J5HAU4_9BACT</name>
<keyword evidence="2 5" id="KW-0812">Transmembrane</keyword>
<feature type="transmembrane region" description="Helical" evidence="5">
    <location>
        <begin position="192"/>
        <end position="209"/>
    </location>
</feature>
<feature type="transmembrane region" description="Helical" evidence="5">
    <location>
        <begin position="216"/>
        <end position="249"/>
    </location>
</feature>
<dbReference type="InterPro" id="IPR007016">
    <property type="entry name" value="O-antigen_ligase-rel_domated"/>
</dbReference>
<feature type="transmembrane region" description="Helical" evidence="5">
    <location>
        <begin position="422"/>
        <end position="442"/>
    </location>
</feature>
<feature type="transmembrane region" description="Helical" evidence="5">
    <location>
        <begin position="75"/>
        <end position="96"/>
    </location>
</feature>
<dbReference type="PANTHER" id="PTHR37422:SF13">
    <property type="entry name" value="LIPOPOLYSACCHARIDE BIOSYNTHESIS PROTEIN PA4999-RELATED"/>
    <property type="match status" value="1"/>
</dbReference>
<feature type="domain" description="O-antigen ligase-related" evidence="6">
    <location>
        <begin position="217"/>
        <end position="431"/>
    </location>
</feature>
<dbReference type="PANTHER" id="PTHR37422">
    <property type="entry name" value="TEICHURONIC ACID BIOSYNTHESIS PROTEIN TUAE"/>
    <property type="match status" value="1"/>
</dbReference>
<dbReference type="InterPro" id="IPR051533">
    <property type="entry name" value="WaaL-like"/>
</dbReference>